<dbReference type="AlphaFoldDB" id="A0A839ABW2"/>
<proteinExistence type="predicted"/>
<dbReference type="EMBL" id="JACFXV010000043">
    <property type="protein sequence ID" value="MBA5776442.1"/>
    <property type="molecule type" value="Genomic_DNA"/>
</dbReference>
<organism evidence="1 2">
    <name type="scientific">Stappia albiluteola</name>
    <dbReference type="NCBI Taxonomy" id="2758565"/>
    <lineage>
        <taxon>Bacteria</taxon>
        <taxon>Pseudomonadati</taxon>
        <taxon>Pseudomonadota</taxon>
        <taxon>Alphaproteobacteria</taxon>
        <taxon>Hyphomicrobiales</taxon>
        <taxon>Stappiaceae</taxon>
        <taxon>Stappia</taxon>
    </lineage>
</organism>
<keyword evidence="2" id="KW-1185">Reference proteome</keyword>
<comment type="caution">
    <text evidence="1">The sequence shown here is derived from an EMBL/GenBank/DDBJ whole genome shotgun (WGS) entry which is preliminary data.</text>
</comment>
<accession>A0A839ABW2</accession>
<evidence type="ECO:0000313" key="2">
    <source>
        <dbReference type="Proteomes" id="UP000541109"/>
    </source>
</evidence>
<name>A0A839ABW2_9HYPH</name>
<protein>
    <submittedName>
        <fullName evidence="1">Uncharacterized protein</fullName>
    </submittedName>
</protein>
<dbReference type="Proteomes" id="UP000541109">
    <property type="component" value="Unassembled WGS sequence"/>
</dbReference>
<reference evidence="1 2" key="1">
    <citation type="submission" date="2020-07" db="EMBL/GenBank/DDBJ databases">
        <title>Stappia sp., F7233, whole genome shotgun sequencing project.</title>
        <authorList>
            <person name="Jiang S."/>
            <person name="Liu Z.W."/>
            <person name="Du Z.J."/>
        </authorList>
    </citation>
    <scope>NUCLEOTIDE SEQUENCE [LARGE SCALE GENOMIC DNA]</scope>
    <source>
        <strain evidence="1 2">F7233</strain>
    </source>
</reference>
<gene>
    <name evidence="1" type="ORF">H2509_04790</name>
</gene>
<sequence length="187" mass="20564">MSTAAFAFEASKQDRETILLPDDKLAVTLGASGLTGSLTDETDYSIWVGEVELGGRKAVWVELIDDHGEVVYDSEVRQNETHLLPDGRAIVVRALQNEENAKTRIAKQDESRVAPDARLVVTRRVVDDPANQSTIEFIEEKPQREQSALTALADFGNHVWTSIVVVFHAAADSVKTAWSWLFGSAQA</sequence>
<evidence type="ECO:0000313" key="1">
    <source>
        <dbReference type="EMBL" id="MBA5776442.1"/>
    </source>
</evidence>